<dbReference type="Proteomes" id="UP001428341">
    <property type="component" value="Unassembled WGS sequence"/>
</dbReference>
<accession>A0AAP0QM17</accession>
<sequence length="154" mass="17497">MKIVKKSLMSGVERLLEFGCLIYILAKGHLAGSENLGGENLWKLVDVMPNVDLHEQQIQKLAKEEVEKVKVSVGVKRKVDDYVKREVDDKMIYNQAKVDYNDSLIMQTTERHIRKDKATSNICTPRVKCADAHAIANAPYKSEMNLWVVDIPTL</sequence>
<dbReference type="InterPro" id="IPR049315">
    <property type="entry name" value="GDC-P_N"/>
</dbReference>
<name>A0AAP0QM17_9ROSI</name>
<organism evidence="2 3">
    <name type="scientific">Citrus x changshan-huyou</name>
    <dbReference type="NCBI Taxonomy" id="2935761"/>
    <lineage>
        <taxon>Eukaryota</taxon>
        <taxon>Viridiplantae</taxon>
        <taxon>Streptophyta</taxon>
        <taxon>Embryophyta</taxon>
        <taxon>Tracheophyta</taxon>
        <taxon>Spermatophyta</taxon>
        <taxon>Magnoliopsida</taxon>
        <taxon>eudicotyledons</taxon>
        <taxon>Gunneridae</taxon>
        <taxon>Pentapetalae</taxon>
        <taxon>rosids</taxon>
        <taxon>malvids</taxon>
        <taxon>Sapindales</taxon>
        <taxon>Rutaceae</taxon>
        <taxon>Aurantioideae</taxon>
        <taxon>Citrus</taxon>
    </lineage>
</organism>
<evidence type="ECO:0000313" key="3">
    <source>
        <dbReference type="Proteomes" id="UP001428341"/>
    </source>
</evidence>
<protein>
    <recommendedName>
        <fullName evidence="1">Glycine cleavage system P-protein N-terminal domain-containing protein</fullName>
    </recommendedName>
</protein>
<feature type="domain" description="Glycine cleavage system P-protein N-terminal" evidence="1">
    <location>
        <begin position="103"/>
        <end position="135"/>
    </location>
</feature>
<gene>
    <name evidence="2" type="ORF">WN944_000578</name>
</gene>
<proteinExistence type="predicted"/>
<dbReference type="Pfam" id="PF02347">
    <property type="entry name" value="GDC-P"/>
    <property type="match status" value="1"/>
</dbReference>
<reference evidence="2 3" key="1">
    <citation type="submission" date="2024-05" db="EMBL/GenBank/DDBJ databases">
        <title>Haplotype-resolved chromosome-level genome assembly of Huyou (Citrus changshanensis).</title>
        <authorList>
            <person name="Miao C."/>
            <person name="Chen W."/>
            <person name="Wu Y."/>
            <person name="Wang L."/>
            <person name="Zhao S."/>
            <person name="Grierson D."/>
            <person name="Xu C."/>
            <person name="Chen K."/>
        </authorList>
    </citation>
    <scope>NUCLEOTIDE SEQUENCE [LARGE SCALE GENOMIC DNA]</scope>
    <source>
        <strain evidence="2">01-14</strain>
        <tissue evidence="2">Leaf</tissue>
    </source>
</reference>
<keyword evidence="3" id="KW-1185">Reference proteome</keyword>
<evidence type="ECO:0000259" key="1">
    <source>
        <dbReference type="Pfam" id="PF02347"/>
    </source>
</evidence>
<comment type="caution">
    <text evidence="2">The sequence shown here is derived from an EMBL/GenBank/DDBJ whole genome shotgun (WGS) entry which is preliminary data.</text>
</comment>
<evidence type="ECO:0000313" key="2">
    <source>
        <dbReference type="EMBL" id="KAK9208224.1"/>
    </source>
</evidence>
<dbReference type="EMBL" id="JBCGBO010000004">
    <property type="protein sequence ID" value="KAK9208224.1"/>
    <property type="molecule type" value="Genomic_DNA"/>
</dbReference>
<dbReference type="AlphaFoldDB" id="A0AAP0QM17"/>